<protein>
    <submittedName>
        <fullName evidence="1">Uncharacterized protein</fullName>
    </submittedName>
</protein>
<comment type="caution">
    <text evidence="1">The sequence shown here is derived from an EMBL/GenBank/DDBJ whole genome shotgun (WGS) entry which is preliminary data.</text>
</comment>
<accession>A0ABT3MW85</accession>
<name>A0ABT3MW85_9GAMM</name>
<dbReference type="RefSeq" id="WP_262568464.1">
    <property type="nucleotide sequence ID" value="NZ_JAPFCC010000001.1"/>
</dbReference>
<organism evidence="1 2">
    <name type="scientific">Endozoicomonas gorgoniicola</name>
    <dbReference type="NCBI Taxonomy" id="1234144"/>
    <lineage>
        <taxon>Bacteria</taxon>
        <taxon>Pseudomonadati</taxon>
        <taxon>Pseudomonadota</taxon>
        <taxon>Gammaproteobacteria</taxon>
        <taxon>Oceanospirillales</taxon>
        <taxon>Endozoicomonadaceae</taxon>
        <taxon>Endozoicomonas</taxon>
    </lineage>
</organism>
<dbReference type="EMBL" id="JAPFCC010000001">
    <property type="protein sequence ID" value="MCW7553646.1"/>
    <property type="molecule type" value="Genomic_DNA"/>
</dbReference>
<dbReference type="Proteomes" id="UP001209854">
    <property type="component" value="Unassembled WGS sequence"/>
</dbReference>
<proteinExistence type="predicted"/>
<reference evidence="1 2" key="1">
    <citation type="submission" date="2022-10" db="EMBL/GenBank/DDBJ databases">
        <title>High-quality genome sequences of two octocoral-associated bacteria, Endozoicomonas euniceicola EF212 and Endozoicomonas gorgoniicola PS125.</title>
        <authorList>
            <person name="Chiou Y.-J."/>
            <person name="Chen Y.-H."/>
        </authorList>
    </citation>
    <scope>NUCLEOTIDE SEQUENCE [LARGE SCALE GENOMIC DNA]</scope>
    <source>
        <strain evidence="1 2">PS125</strain>
    </source>
</reference>
<evidence type="ECO:0000313" key="1">
    <source>
        <dbReference type="EMBL" id="MCW7553646.1"/>
    </source>
</evidence>
<evidence type="ECO:0000313" key="2">
    <source>
        <dbReference type="Proteomes" id="UP001209854"/>
    </source>
</evidence>
<sequence>MKYYNPATQTEAVENIHDIAGATKKSDMPAEAQEWFTRPARDGYEWKCRNGKWPEEVPIEPAPAATRRLSACAAIDHAAGNARTHFATDFPFVDEEYNLTYADACAWIDSGFQGTAPDSVLADPLSEKESPQAAAESIKAQGKAWIDILMVIRKLRLNGKEAVKDAPDDADFMAIAQPVVERLEGLWPED</sequence>
<gene>
    <name evidence="1" type="ORF">NX722_13615</name>
</gene>
<keyword evidence="2" id="KW-1185">Reference proteome</keyword>